<dbReference type="EMBL" id="KK120341">
    <property type="protein sequence ID" value="KFM78067.1"/>
    <property type="molecule type" value="Genomic_DNA"/>
</dbReference>
<feature type="transmembrane region" description="Helical" evidence="2">
    <location>
        <begin position="6"/>
        <end position="27"/>
    </location>
</feature>
<keyword evidence="2" id="KW-1133">Transmembrane helix</keyword>
<accession>A0A087UL28</accession>
<evidence type="ECO:0000256" key="2">
    <source>
        <dbReference type="SAM" id="Phobius"/>
    </source>
</evidence>
<reference evidence="3 4" key="1">
    <citation type="submission" date="2013-11" db="EMBL/GenBank/DDBJ databases">
        <title>Genome sequencing of Stegodyphus mimosarum.</title>
        <authorList>
            <person name="Bechsgaard J."/>
        </authorList>
    </citation>
    <scope>NUCLEOTIDE SEQUENCE [LARGE SCALE GENOMIC DNA]</scope>
</reference>
<evidence type="ECO:0000256" key="1">
    <source>
        <dbReference type="SAM" id="MobiDB-lite"/>
    </source>
</evidence>
<gene>
    <name evidence="3" type="ORF">X975_18314</name>
</gene>
<name>A0A087UL28_STEMI</name>
<protein>
    <submittedName>
        <fullName evidence="3">Uncharacterized protein</fullName>
    </submittedName>
</protein>
<dbReference type="AlphaFoldDB" id="A0A087UL28"/>
<proteinExistence type="predicted"/>
<dbReference type="OrthoDB" id="6435329at2759"/>
<sequence length="115" mass="13017">MPILLLVVICVAGTLLILINGAIVACYMQRKKKRQTQGYPVPDTKGPPFDSSMYSRDKYHDTINGEALRSPLNEGEETFHEEILMKEIMKQEPEPGKSPKVGPKVPPRTQNQRWP</sequence>
<feature type="region of interest" description="Disordered" evidence="1">
    <location>
        <begin position="87"/>
        <end position="115"/>
    </location>
</feature>
<feature type="non-terminal residue" evidence="3">
    <location>
        <position position="115"/>
    </location>
</feature>
<keyword evidence="2" id="KW-0472">Membrane</keyword>
<keyword evidence="2" id="KW-0812">Transmembrane</keyword>
<keyword evidence="4" id="KW-1185">Reference proteome</keyword>
<feature type="compositionally biased region" description="Basic and acidic residues" evidence="1">
    <location>
        <begin position="87"/>
        <end position="97"/>
    </location>
</feature>
<organism evidence="3 4">
    <name type="scientific">Stegodyphus mimosarum</name>
    <name type="common">African social velvet spider</name>
    <dbReference type="NCBI Taxonomy" id="407821"/>
    <lineage>
        <taxon>Eukaryota</taxon>
        <taxon>Metazoa</taxon>
        <taxon>Ecdysozoa</taxon>
        <taxon>Arthropoda</taxon>
        <taxon>Chelicerata</taxon>
        <taxon>Arachnida</taxon>
        <taxon>Araneae</taxon>
        <taxon>Araneomorphae</taxon>
        <taxon>Entelegynae</taxon>
        <taxon>Eresoidea</taxon>
        <taxon>Eresidae</taxon>
        <taxon>Stegodyphus</taxon>
    </lineage>
</organism>
<feature type="region of interest" description="Disordered" evidence="1">
    <location>
        <begin position="32"/>
        <end position="56"/>
    </location>
</feature>
<evidence type="ECO:0000313" key="3">
    <source>
        <dbReference type="EMBL" id="KFM78067.1"/>
    </source>
</evidence>
<dbReference type="Proteomes" id="UP000054359">
    <property type="component" value="Unassembled WGS sequence"/>
</dbReference>
<evidence type="ECO:0000313" key="4">
    <source>
        <dbReference type="Proteomes" id="UP000054359"/>
    </source>
</evidence>